<dbReference type="PROSITE" id="PS51257">
    <property type="entry name" value="PROKAR_LIPOPROTEIN"/>
    <property type="match status" value="1"/>
</dbReference>
<dbReference type="Proteomes" id="UP000319267">
    <property type="component" value="Unassembled WGS sequence"/>
</dbReference>
<proteinExistence type="predicted"/>
<dbReference type="EMBL" id="FXTQ01000005">
    <property type="protein sequence ID" value="SMO87420.1"/>
    <property type="molecule type" value="Genomic_DNA"/>
</dbReference>
<reference evidence="2 3" key="1">
    <citation type="submission" date="2017-05" db="EMBL/GenBank/DDBJ databases">
        <authorList>
            <person name="Varghese N."/>
            <person name="Submissions S."/>
        </authorList>
    </citation>
    <scope>NUCLEOTIDE SEQUENCE [LARGE SCALE GENOMIC DNA]</scope>
    <source>
        <strain evidence="2 3">DSM 29982</strain>
    </source>
</reference>
<feature type="signal peptide" evidence="1">
    <location>
        <begin position="1"/>
        <end position="19"/>
    </location>
</feature>
<dbReference type="OrthoDB" id="1376969at2"/>
<evidence type="ECO:0000256" key="1">
    <source>
        <dbReference type="SAM" id="SignalP"/>
    </source>
</evidence>
<evidence type="ECO:0000313" key="2">
    <source>
        <dbReference type="EMBL" id="SMO87420.1"/>
    </source>
</evidence>
<sequence>MKKILCLFGALTLVLTSCSSDDSSSSDSNDSKNIKPTKIVYMDTDNKVVYTTDIKYDGNKIISATDDDGFVLKYTYTGDQITKVEEFQSFTVLSLTTEYTYLNGKLNTEIKRFPNETHYFEIKYTYNEDGTISCDGKGMNLPIGQSSFLSEKYTLKNGNVVKIQSISNGQVDGTSQFEYDVKKNPMINILGMNLLIRRIDLTLNNTVKVTTVADSSTKEVTYSYLYNNDGFPTEQKRFDGTKLSYTMLYTY</sequence>
<keyword evidence="1" id="KW-0732">Signal</keyword>
<feature type="chain" id="PRO_5022062836" evidence="1">
    <location>
        <begin position="20"/>
        <end position="251"/>
    </location>
</feature>
<accession>A0A521EWG2</accession>
<evidence type="ECO:0000313" key="3">
    <source>
        <dbReference type="Proteomes" id="UP000319267"/>
    </source>
</evidence>
<dbReference type="AlphaFoldDB" id="A0A521EWG2"/>
<name>A0A521EWG2_9FLAO</name>
<organism evidence="2 3">
    <name type="scientific">Flavobacterium nitrogenifigens</name>
    <dbReference type="NCBI Taxonomy" id="1617283"/>
    <lineage>
        <taxon>Bacteria</taxon>
        <taxon>Pseudomonadati</taxon>
        <taxon>Bacteroidota</taxon>
        <taxon>Flavobacteriia</taxon>
        <taxon>Flavobacteriales</taxon>
        <taxon>Flavobacteriaceae</taxon>
        <taxon>Flavobacterium</taxon>
    </lineage>
</organism>
<keyword evidence="3" id="KW-1185">Reference proteome</keyword>
<protein>
    <submittedName>
        <fullName evidence="2">YD repeat-containing protein</fullName>
    </submittedName>
</protein>
<gene>
    <name evidence="2" type="ORF">SAMN06265220_10599</name>
</gene>